<evidence type="ECO:0000256" key="1">
    <source>
        <dbReference type="SAM" id="MobiDB-lite"/>
    </source>
</evidence>
<evidence type="ECO:0008006" key="4">
    <source>
        <dbReference type="Google" id="ProtNLM"/>
    </source>
</evidence>
<name>A0ABD2P3H9_9CUCU</name>
<dbReference type="SUPFAM" id="SSF48452">
    <property type="entry name" value="TPR-like"/>
    <property type="match status" value="1"/>
</dbReference>
<feature type="compositionally biased region" description="Polar residues" evidence="1">
    <location>
        <begin position="390"/>
        <end position="405"/>
    </location>
</feature>
<protein>
    <recommendedName>
        <fullName evidence="4">Pentatricopeptide repeat-containing protein 2</fullName>
    </recommendedName>
</protein>
<organism evidence="2 3">
    <name type="scientific">Cryptolaemus montrouzieri</name>
    <dbReference type="NCBI Taxonomy" id="559131"/>
    <lineage>
        <taxon>Eukaryota</taxon>
        <taxon>Metazoa</taxon>
        <taxon>Ecdysozoa</taxon>
        <taxon>Arthropoda</taxon>
        <taxon>Hexapoda</taxon>
        <taxon>Insecta</taxon>
        <taxon>Pterygota</taxon>
        <taxon>Neoptera</taxon>
        <taxon>Endopterygota</taxon>
        <taxon>Coleoptera</taxon>
        <taxon>Polyphaga</taxon>
        <taxon>Cucujiformia</taxon>
        <taxon>Coccinelloidea</taxon>
        <taxon>Coccinellidae</taxon>
        <taxon>Scymninae</taxon>
        <taxon>Scymnini</taxon>
        <taxon>Cryptolaemus</taxon>
    </lineage>
</organism>
<dbReference type="Gene3D" id="1.25.40.10">
    <property type="entry name" value="Tetratricopeptide repeat domain"/>
    <property type="match status" value="1"/>
</dbReference>
<feature type="region of interest" description="Disordered" evidence="1">
    <location>
        <begin position="363"/>
        <end position="414"/>
    </location>
</feature>
<dbReference type="AlphaFoldDB" id="A0ABD2P3H9"/>
<dbReference type="Proteomes" id="UP001516400">
    <property type="component" value="Unassembled WGS sequence"/>
</dbReference>
<sequence length="414" mass="47949">MLKMAGHVGKLFQSLALNQCNKNIKKLSPLRFMVPYISSERTLYSKSSLGLDAFEQQKERTKFQLSNLEDSFKDRMKSYVSDDKNMIFTEDLKNMVHLANNAEDVELVVSMIRRFNKQNKQLRFGTFKFGPIVMRLFHSLNKPELAIECFKSEEFTGFFDQLISYQIYLDLLYENKMYKEVLESFDVIQNRQIEGALFPRNSIVIVLAACFKMNNAESMEYAFKLWKKMQDAGYYPTRRAVTFCAALALNQGNPQAALEIVAQARNQGYTTVRNIKALTLAKLGRLEDVLPVLKTILEQDSGNQDVHTFNCDVMAQVKECFVQADNAELNVEFKRIEQLFQNQGHISDKTLEEQLCSEINSVPKSPVQQQRQGNFNRSRQNFDNRGYRQNYDNRSQRQGFRSNVRSRPGLEDLV</sequence>
<gene>
    <name evidence="2" type="ORF">HHI36_000037</name>
</gene>
<keyword evidence="3" id="KW-1185">Reference proteome</keyword>
<dbReference type="PANTHER" id="PTHR14700">
    <property type="entry name" value="PENTATRICOPEPTIDE REPEAT-CONTAINING PROTEIN 2, MITOCHONDRIAL"/>
    <property type="match status" value="1"/>
</dbReference>
<proteinExistence type="predicted"/>
<dbReference type="PANTHER" id="PTHR14700:SF0">
    <property type="entry name" value="PENTATRICOPEPTIDE REPEAT-CONTAINING PROTEIN 2, MITOCHONDRIAL"/>
    <property type="match status" value="1"/>
</dbReference>
<feature type="compositionally biased region" description="Polar residues" evidence="1">
    <location>
        <begin position="363"/>
        <end position="379"/>
    </location>
</feature>
<evidence type="ECO:0000313" key="2">
    <source>
        <dbReference type="EMBL" id="KAL3285505.1"/>
    </source>
</evidence>
<evidence type="ECO:0000313" key="3">
    <source>
        <dbReference type="Proteomes" id="UP001516400"/>
    </source>
</evidence>
<accession>A0ABD2P3H9</accession>
<dbReference type="InterPro" id="IPR011990">
    <property type="entry name" value="TPR-like_helical_dom_sf"/>
</dbReference>
<dbReference type="EMBL" id="JABFTP020000185">
    <property type="protein sequence ID" value="KAL3285505.1"/>
    <property type="molecule type" value="Genomic_DNA"/>
</dbReference>
<reference evidence="2 3" key="1">
    <citation type="journal article" date="2021" name="BMC Biol.">
        <title>Horizontally acquired antibacterial genes associated with adaptive radiation of ladybird beetles.</title>
        <authorList>
            <person name="Li H.S."/>
            <person name="Tang X.F."/>
            <person name="Huang Y.H."/>
            <person name="Xu Z.Y."/>
            <person name="Chen M.L."/>
            <person name="Du X.Y."/>
            <person name="Qiu B.Y."/>
            <person name="Chen P.T."/>
            <person name="Zhang W."/>
            <person name="Slipinski A."/>
            <person name="Escalona H.E."/>
            <person name="Waterhouse R.M."/>
            <person name="Zwick A."/>
            <person name="Pang H."/>
        </authorList>
    </citation>
    <scope>NUCLEOTIDE SEQUENCE [LARGE SCALE GENOMIC DNA]</scope>
    <source>
        <strain evidence="2">SYSU2018</strain>
    </source>
</reference>
<comment type="caution">
    <text evidence="2">The sequence shown here is derived from an EMBL/GenBank/DDBJ whole genome shotgun (WGS) entry which is preliminary data.</text>
</comment>
<dbReference type="InterPro" id="IPR034629">
    <property type="entry name" value="PTCD2"/>
</dbReference>